<dbReference type="InterPro" id="IPR025883">
    <property type="entry name" value="Cadherin-like_domain"/>
</dbReference>
<dbReference type="InterPro" id="IPR026341">
    <property type="entry name" value="T9SS_type_B"/>
</dbReference>
<feature type="domain" description="Cadherin-like beta-sandwich-like" evidence="1">
    <location>
        <begin position="1063"/>
        <end position="1154"/>
    </location>
</feature>
<dbReference type="Proteomes" id="UP000184216">
    <property type="component" value="Unassembled WGS sequence"/>
</dbReference>
<protein>
    <submittedName>
        <fullName evidence="4">Gliding motility-associated C-terminal domain-containing protein</fullName>
    </submittedName>
</protein>
<name>A0AB36P3D1_9FLAO</name>
<evidence type="ECO:0000259" key="2">
    <source>
        <dbReference type="Pfam" id="PF18676"/>
    </source>
</evidence>
<evidence type="ECO:0000313" key="4">
    <source>
        <dbReference type="EMBL" id="SHM96938.1"/>
    </source>
</evidence>
<dbReference type="PANTHER" id="PTHR14776">
    <property type="entry name" value="CADHERIN-LIKE AND PC-ESTERASE DOMAIN-CONTAINING PROTEIN 1"/>
    <property type="match status" value="1"/>
</dbReference>
<dbReference type="PANTHER" id="PTHR14776:SF1">
    <property type="entry name" value="CADHERIN-LIKE AND PC-ESTERASE DOMAIN-CONTAINING PROTEIN 1"/>
    <property type="match status" value="1"/>
</dbReference>
<evidence type="ECO:0000313" key="5">
    <source>
        <dbReference type="Proteomes" id="UP000184216"/>
    </source>
</evidence>
<feature type="domain" description="MBG" evidence="2">
    <location>
        <begin position="620"/>
        <end position="694"/>
    </location>
</feature>
<dbReference type="Pfam" id="PF12733">
    <property type="entry name" value="Cadherin-like"/>
    <property type="match status" value="4"/>
</dbReference>
<dbReference type="InterPro" id="IPR013783">
    <property type="entry name" value="Ig-like_fold"/>
</dbReference>
<dbReference type="InterPro" id="IPR041286">
    <property type="entry name" value="MBG_2"/>
</dbReference>
<reference evidence="3 6" key="1">
    <citation type="submission" date="2016-11" db="EMBL/GenBank/DDBJ databases">
        <title>Whole genomes of Flavobacteriaceae.</title>
        <authorList>
            <person name="Stine C."/>
            <person name="Li C."/>
            <person name="Tadesse D."/>
        </authorList>
    </citation>
    <scope>NUCLEOTIDE SEQUENCE [LARGE SCALE GENOMIC DNA]</scope>
    <source>
        <strain evidence="3 6">ATCC 19366</strain>
    </source>
</reference>
<organism evidence="3 6">
    <name type="scientific">Flavobacterium pectinovorum</name>
    <dbReference type="NCBI Taxonomy" id="29533"/>
    <lineage>
        <taxon>Bacteria</taxon>
        <taxon>Pseudomonadati</taxon>
        <taxon>Bacteroidota</taxon>
        <taxon>Flavobacteriia</taxon>
        <taxon>Flavobacteriales</taxon>
        <taxon>Flavobacteriaceae</taxon>
        <taxon>Flavobacterium</taxon>
    </lineage>
</organism>
<evidence type="ECO:0000313" key="6">
    <source>
        <dbReference type="Proteomes" id="UP000198431"/>
    </source>
</evidence>
<feature type="domain" description="Cadherin-like beta-sandwich-like" evidence="1">
    <location>
        <begin position="967"/>
        <end position="1056"/>
    </location>
</feature>
<evidence type="ECO:0000259" key="1">
    <source>
        <dbReference type="Pfam" id="PF12733"/>
    </source>
</evidence>
<evidence type="ECO:0000313" key="3">
    <source>
        <dbReference type="EMBL" id="OXB06169.1"/>
    </source>
</evidence>
<dbReference type="Pfam" id="PF13585">
    <property type="entry name" value="CHU_C"/>
    <property type="match status" value="1"/>
</dbReference>
<proteinExistence type="predicted"/>
<dbReference type="Gene3D" id="3.30.160.710">
    <property type="match status" value="3"/>
</dbReference>
<dbReference type="NCBIfam" id="TIGR04131">
    <property type="entry name" value="Bac_Flav_CTERM"/>
    <property type="match status" value="1"/>
</dbReference>
<feature type="domain" description="Cadherin-like beta-sandwich-like" evidence="1">
    <location>
        <begin position="869"/>
        <end position="958"/>
    </location>
</feature>
<dbReference type="Proteomes" id="UP000198431">
    <property type="component" value="Unassembled WGS sequence"/>
</dbReference>
<dbReference type="EMBL" id="MUHB01000007">
    <property type="protein sequence ID" value="OXB06169.1"/>
    <property type="molecule type" value="Genomic_DNA"/>
</dbReference>
<accession>A0AB36P3D1</accession>
<feature type="domain" description="MBG" evidence="2">
    <location>
        <begin position="783"/>
        <end position="858"/>
    </location>
</feature>
<dbReference type="Pfam" id="PF18676">
    <property type="entry name" value="MBG_2"/>
    <property type="match status" value="3"/>
</dbReference>
<feature type="domain" description="Cadherin-like beta-sandwich-like" evidence="1">
    <location>
        <begin position="1166"/>
        <end position="1257"/>
    </location>
</feature>
<reference evidence="4 5" key="2">
    <citation type="submission" date="2016-11" db="EMBL/GenBank/DDBJ databases">
        <authorList>
            <person name="Varghese N."/>
            <person name="Submissions S."/>
        </authorList>
    </citation>
    <scope>NUCLEOTIDE SEQUENCE [LARGE SCALE GENOMIC DNA]</scope>
    <source>
        <strain evidence="4 5">DSM 6368</strain>
    </source>
</reference>
<dbReference type="EMBL" id="FRBX01000005">
    <property type="protein sequence ID" value="SHM96938.1"/>
    <property type="molecule type" value="Genomic_DNA"/>
</dbReference>
<gene>
    <name evidence="3" type="ORF">B0A72_09240</name>
    <name evidence="4" type="ORF">SAMN05444387_3624</name>
</gene>
<keyword evidence="5" id="KW-1185">Reference proteome</keyword>
<feature type="domain" description="MBG" evidence="2">
    <location>
        <begin position="701"/>
        <end position="773"/>
    </location>
</feature>
<dbReference type="Gene3D" id="2.60.40.10">
    <property type="entry name" value="Immunoglobulins"/>
    <property type="match status" value="1"/>
</dbReference>
<sequence>MNRNKIKMNKNLLIVLALLLFSVGYGQSLKTWTGATSTAWNVDTNWSPEGRPTATDNVLITNASNQPVISVAGAACAILELSNSTPGSIVVLTVSAGSFSPASIIMNSGGGDTSDCSLTINTGKVTVTGNVTMNGTALQNDVTFSGDGNLLIGGVMTGGILNAGTLTSGKGTVSYNGTGTRAIGAYTYNNLTISGSGIRTITPSVIVNGILAMAGTATASAAPTYGANASLQYNSASSLTAGPEWVSPFIANGGVQISSVTGSSIVTLSNNGVEKRFNDGVSLVIDEGASLVATNTDLYFGGDFINNNGSLTTDGFVYLTGAVSQTIDGFTATKGVVMNKTAGVATFTKNLNTGKLIIDGAGTLNLGAGLTHSFTDWVRTQGTLNANSSLLKFSGNVSGAGSNFTAGTSTVEFNGGAQNLGTGSIIYNNLTLSGAGTKTFGAKTTINETFSIVSGVVADLTANLVHTAKSIKLGVTTGSGGSWGSSLSNAVNKNNTFFTSNNGIVNVGPTIVVSTDSLSGLTTTYGTPSSSNSFDLSGLAMLEGILVTPPSGFEVSTDGVTFSNTITIGAAGAIASTKVYVRLKGTIDAKDYSGNLVLTSNGTTTINIPIATSTVNKAPLTITAVKKDRQYGVANPVLTVTYDKFVNGDTEAKLTTLPTIVTTAVIGSAVGNYPITVSGAVSSNYDITYVANILDITPAALTITAVDNTKVYGSDNPVLTATYVGFVNGDTEAKLTTLPTIATTAVKGSAVGNYPITVSGAVSSNYTITYGANAVLAITPAALTITAIDNSKVYGSDNPVLTASYAGFVNGDTQVSLTTLPTITTTAVKTSAVGTYPIAASGAVSSNYAISYVSGTLTVIASSNAGLGDLTISEGALSPAFSEGTKDYTATVPNDIKEITVTPTTADAAATVTVNGKEVPSGTASENIPLEVGENTITTVVTAQDGTTQTYTIIVTREPSSDAGLGDLTISEGTLSPTFAEGTKDYTATVPNDVKNITVTPTTADATATVTVNGVEVPSGTASGNIPLEVGKNEITTIITAQDGTTNTYVIVVTREASNDAGLTDLVVSEGTLSPTFAEGTKDYTATVPNDVTGITVTPTIADATATVTVNGVEVPSGKASGEIPLQVGENTITTVVTAEDGTTNTYVIVVTREEAASKPSDNAGLSDIVVSEGTLSPEFNTDTKNYTVDVPNETNSIIITPTPIDPNATVEIIVDGKTVTDNTAPIDLKTGENVVTIVVTAPDGTQETYTIIVNREDAVPVIPSNIITPNGDGKNDVWVVPGLNVYPNNSVKVFDRAARLVYSKNNYNSDWDGTYKGSPLTEDTYYYLIDLGNGSPKLKGFISIIRD</sequence>
<comment type="caution">
    <text evidence="3">The sequence shown here is derived from an EMBL/GenBank/DDBJ whole genome shotgun (WGS) entry which is preliminary data.</text>
</comment>